<feature type="region of interest" description="Disordered" evidence="2">
    <location>
        <begin position="1"/>
        <end position="32"/>
    </location>
</feature>
<feature type="compositionally biased region" description="Polar residues" evidence="2">
    <location>
        <begin position="62"/>
        <end position="72"/>
    </location>
</feature>
<dbReference type="PANTHER" id="PTHR34598:SF1">
    <property type="entry name" value="PUTATIVE (AFU_ORTHOLOGUE AFUA_3G13140)-RELATED"/>
    <property type="match status" value="1"/>
</dbReference>
<organism evidence="3 4">
    <name type="scientific">Elsinoe ampelina</name>
    <dbReference type="NCBI Taxonomy" id="302913"/>
    <lineage>
        <taxon>Eukaryota</taxon>
        <taxon>Fungi</taxon>
        <taxon>Dikarya</taxon>
        <taxon>Ascomycota</taxon>
        <taxon>Pezizomycotina</taxon>
        <taxon>Dothideomycetes</taxon>
        <taxon>Dothideomycetidae</taxon>
        <taxon>Myriangiales</taxon>
        <taxon>Elsinoaceae</taxon>
        <taxon>Elsinoe</taxon>
    </lineage>
</organism>
<dbReference type="EMBL" id="ML992501">
    <property type="protein sequence ID" value="KAF2227565.1"/>
    <property type="molecule type" value="Genomic_DNA"/>
</dbReference>
<evidence type="ECO:0000256" key="1">
    <source>
        <dbReference type="ARBA" id="ARBA00023604"/>
    </source>
</evidence>
<dbReference type="PANTHER" id="PTHR34598">
    <property type="entry name" value="BLL6449 PROTEIN"/>
    <property type="match status" value="1"/>
</dbReference>
<evidence type="ECO:0000313" key="3">
    <source>
        <dbReference type="EMBL" id="KAF2227565.1"/>
    </source>
</evidence>
<name>A0A6A6GPA0_9PEZI</name>
<dbReference type="NCBIfam" id="NF041278">
    <property type="entry name" value="CmcJ_NvfI_EfuI"/>
    <property type="match status" value="1"/>
</dbReference>
<accession>A0A6A6GPA0</accession>
<comment type="similarity">
    <text evidence="1">Belongs to the asaB hydroxylase/desaturase family.</text>
</comment>
<dbReference type="OrthoDB" id="412788at2759"/>
<keyword evidence="4" id="KW-1185">Reference proteome</keyword>
<dbReference type="AlphaFoldDB" id="A0A6A6GPA0"/>
<evidence type="ECO:0000313" key="4">
    <source>
        <dbReference type="Proteomes" id="UP000799538"/>
    </source>
</evidence>
<gene>
    <name evidence="3" type="ORF">BDZ85DRAFT_254512</name>
</gene>
<evidence type="ECO:0008006" key="5">
    <source>
        <dbReference type="Google" id="ProtNLM"/>
    </source>
</evidence>
<dbReference type="Proteomes" id="UP000799538">
    <property type="component" value="Unassembled WGS sequence"/>
</dbReference>
<feature type="region of interest" description="Disordered" evidence="2">
    <location>
        <begin position="46"/>
        <end position="72"/>
    </location>
</feature>
<sequence length="293" mass="32279">MATAATLNSSNPSSAFREARSSPEPNSYIPRGDVATTLTFYGAPEDGSTPFNYVETPPPGQPQRNYGSTTHGVTIHDARGKESTFSTDTHGFSLLTTTPSAEKDFTSDASIEANYYPEVTRLLQSRLGAHRVVIFDHTIRRASADAKRGPVNRVHIDQTPKAARERVVRHLGAEADELLEGRYRIINVWRPLNGPVVKNPLGVAASDSVPDEAVVPVEHRYPDRTGETAGILPKGEQEWWYWSGMGNEERILLQCFDSETGKRTAHTAFEDPRTAGEGWTGRESIEVRTLVFG</sequence>
<dbReference type="GO" id="GO:0016491">
    <property type="term" value="F:oxidoreductase activity"/>
    <property type="evidence" value="ECO:0007669"/>
    <property type="project" value="InterPro"/>
</dbReference>
<protein>
    <recommendedName>
        <fullName evidence="5">Methyltransferase</fullName>
    </recommendedName>
</protein>
<proteinExistence type="inferred from homology"/>
<evidence type="ECO:0000256" key="2">
    <source>
        <dbReference type="SAM" id="MobiDB-lite"/>
    </source>
</evidence>
<reference evidence="4" key="1">
    <citation type="journal article" date="2020" name="Stud. Mycol.">
        <title>101 Dothideomycetes genomes: A test case for predicting lifestyles and emergence of pathogens.</title>
        <authorList>
            <person name="Haridas S."/>
            <person name="Albert R."/>
            <person name="Binder M."/>
            <person name="Bloem J."/>
            <person name="LaButti K."/>
            <person name="Salamov A."/>
            <person name="Andreopoulos B."/>
            <person name="Baker S."/>
            <person name="Barry K."/>
            <person name="Bills G."/>
            <person name="Bluhm B."/>
            <person name="Cannon C."/>
            <person name="Castanera R."/>
            <person name="Culley D."/>
            <person name="Daum C."/>
            <person name="Ezra D."/>
            <person name="Gonzalez J."/>
            <person name="Henrissat B."/>
            <person name="Kuo A."/>
            <person name="Liang C."/>
            <person name="Lipzen A."/>
            <person name="Lutzoni F."/>
            <person name="Magnuson J."/>
            <person name="Mondo S."/>
            <person name="Nolan M."/>
            <person name="Ohm R."/>
            <person name="Pangilinan J."/>
            <person name="Park H.-J."/>
            <person name="Ramirez L."/>
            <person name="Alfaro M."/>
            <person name="Sun H."/>
            <person name="Tritt A."/>
            <person name="Yoshinaga Y."/>
            <person name="Zwiers L.-H."/>
            <person name="Turgeon B."/>
            <person name="Goodwin S."/>
            <person name="Spatafora J."/>
            <person name="Crous P."/>
            <person name="Grigoriev I."/>
        </authorList>
    </citation>
    <scope>NUCLEOTIDE SEQUENCE [LARGE SCALE GENOMIC DNA]</scope>
    <source>
        <strain evidence="4">CECT 20119</strain>
    </source>
</reference>
<feature type="compositionally biased region" description="Polar residues" evidence="2">
    <location>
        <begin position="1"/>
        <end position="14"/>
    </location>
</feature>
<dbReference type="InterPro" id="IPR044053">
    <property type="entry name" value="AsaB-like"/>
</dbReference>